<dbReference type="EMBL" id="GBXM01102947">
    <property type="protein sequence ID" value="JAH05630.1"/>
    <property type="molecule type" value="Transcribed_RNA"/>
</dbReference>
<proteinExistence type="predicted"/>
<dbReference type="AlphaFoldDB" id="A0A0E9PNG4"/>
<evidence type="ECO:0000313" key="1">
    <source>
        <dbReference type="EMBL" id="JAH05630.1"/>
    </source>
</evidence>
<reference evidence="1" key="2">
    <citation type="journal article" date="2015" name="Fish Shellfish Immunol.">
        <title>Early steps in the European eel (Anguilla anguilla)-Vibrio vulnificus interaction in the gills: Role of the RtxA13 toxin.</title>
        <authorList>
            <person name="Callol A."/>
            <person name="Pajuelo D."/>
            <person name="Ebbesson L."/>
            <person name="Teles M."/>
            <person name="MacKenzie S."/>
            <person name="Amaro C."/>
        </authorList>
    </citation>
    <scope>NUCLEOTIDE SEQUENCE</scope>
</reference>
<name>A0A0E9PNG4_ANGAN</name>
<reference evidence="1" key="1">
    <citation type="submission" date="2014-11" db="EMBL/GenBank/DDBJ databases">
        <authorList>
            <person name="Amaro Gonzalez C."/>
        </authorList>
    </citation>
    <scope>NUCLEOTIDE SEQUENCE</scope>
</reference>
<organism evidence="1">
    <name type="scientific">Anguilla anguilla</name>
    <name type="common">European freshwater eel</name>
    <name type="synonym">Muraena anguilla</name>
    <dbReference type="NCBI Taxonomy" id="7936"/>
    <lineage>
        <taxon>Eukaryota</taxon>
        <taxon>Metazoa</taxon>
        <taxon>Chordata</taxon>
        <taxon>Craniata</taxon>
        <taxon>Vertebrata</taxon>
        <taxon>Euteleostomi</taxon>
        <taxon>Actinopterygii</taxon>
        <taxon>Neopterygii</taxon>
        <taxon>Teleostei</taxon>
        <taxon>Anguilliformes</taxon>
        <taxon>Anguillidae</taxon>
        <taxon>Anguilla</taxon>
    </lineage>
</organism>
<protein>
    <submittedName>
        <fullName evidence="1">Uncharacterized protein</fullName>
    </submittedName>
</protein>
<accession>A0A0E9PNG4</accession>
<sequence>MAMLEYECLTVCSKLTSTQWNNPLLSLLHGCECGLHY</sequence>